<keyword evidence="2" id="KW-0677">Repeat</keyword>
<feature type="repeat" description="NHL" evidence="4">
    <location>
        <begin position="272"/>
        <end position="310"/>
    </location>
</feature>
<evidence type="ECO:0000256" key="4">
    <source>
        <dbReference type="PROSITE-ProRule" id="PRU00504"/>
    </source>
</evidence>
<organism evidence="5 6">
    <name type="scientific">Adineta steineri</name>
    <dbReference type="NCBI Taxonomy" id="433720"/>
    <lineage>
        <taxon>Eukaryota</taxon>
        <taxon>Metazoa</taxon>
        <taxon>Spiralia</taxon>
        <taxon>Gnathifera</taxon>
        <taxon>Rotifera</taxon>
        <taxon>Eurotatoria</taxon>
        <taxon>Bdelloidea</taxon>
        <taxon>Adinetida</taxon>
        <taxon>Adinetidae</taxon>
        <taxon>Adineta</taxon>
    </lineage>
</organism>
<dbReference type="Gene3D" id="2.40.10.500">
    <property type="match status" value="1"/>
</dbReference>
<dbReference type="PROSITE" id="PS51125">
    <property type="entry name" value="NHL"/>
    <property type="match status" value="1"/>
</dbReference>
<evidence type="ECO:0000256" key="1">
    <source>
        <dbReference type="ARBA" id="ARBA00022729"/>
    </source>
</evidence>
<dbReference type="SUPFAM" id="SSF63829">
    <property type="entry name" value="Calcium-dependent phosphotriesterase"/>
    <property type="match status" value="1"/>
</dbReference>
<keyword evidence="3" id="KW-0325">Glycoprotein</keyword>
<name>A0A819GN08_9BILA</name>
<dbReference type="PANTHER" id="PTHR10680">
    <property type="entry name" value="PEPTIDYL-GLYCINE ALPHA-AMIDATING MONOOXYGENASE"/>
    <property type="match status" value="1"/>
</dbReference>
<evidence type="ECO:0000313" key="6">
    <source>
        <dbReference type="Proteomes" id="UP000663844"/>
    </source>
</evidence>
<dbReference type="AlphaFoldDB" id="A0A819GN08"/>
<sequence length="312" mass="35266">MKNNFSSTSSFLEPKFNKWKQNAITVAGGNERGQELNQLSRPYGMFIDKNKNIFIADHDNHRIVEWKLNAKEGKVIAGGNGYGNGMNQLNNPTDVIVDQQNHSIIIAHRGNSRVVQWFNQNQQILIDNIYCYGLAMDKSGFLYVSDKTKNEVRRWKMGEYSNEGFVVAGGNGEGHKLNQLHHPTFIFVDEDQSIYISDRDNHRVMKWRKNAKEGIVVAGGKGQGNSLAQLSNPQGVIVDHLGNVYVADWKNDRIMRWCERSQEGSIVVGGNKKGVQANQIYGPKGLSFDVHGNLYVVDCDNHRIQKFDIDLN</sequence>
<dbReference type="PANTHER" id="PTHR10680:SF14">
    <property type="entry name" value="PEPTIDYL-GLYCINE ALPHA-AMIDATING MONOOXYGENASE"/>
    <property type="match status" value="1"/>
</dbReference>
<keyword evidence="1" id="KW-0732">Signal</keyword>
<dbReference type="InterPro" id="IPR001258">
    <property type="entry name" value="NHL_repeat"/>
</dbReference>
<comment type="caution">
    <text evidence="5">The sequence shown here is derived from an EMBL/GenBank/DDBJ whole genome shotgun (WGS) entry which is preliminary data.</text>
</comment>
<accession>A0A819GN08</accession>
<dbReference type="EMBL" id="CAJOAZ010002016">
    <property type="protein sequence ID" value="CAF3884284.1"/>
    <property type="molecule type" value="Genomic_DNA"/>
</dbReference>
<dbReference type="Pfam" id="PF01436">
    <property type="entry name" value="NHL"/>
    <property type="match status" value="1"/>
</dbReference>
<proteinExistence type="predicted"/>
<evidence type="ECO:0000313" key="5">
    <source>
        <dbReference type="EMBL" id="CAF3884284.1"/>
    </source>
</evidence>
<reference evidence="5" key="1">
    <citation type="submission" date="2021-02" db="EMBL/GenBank/DDBJ databases">
        <authorList>
            <person name="Nowell W R."/>
        </authorList>
    </citation>
    <scope>NUCLEOTIDE SEQUENCE</scope>
</reference>
<dbReference type="InterPro" id="IPR011042">
    <property type="entry name" value="6-blade_b-propeller_TolB-like"/>
</dbReference>
<dbReference type="Proteomes" id="UP000663844">
    <property type="component" value="Unassembled WGS sequence"/>
</dbReference>
<evidence type="ECO:0000256" key="2">
    <source>
        <dbReference type="ARBA" id="ARBA00022737"/>
    </source>
</evidence>
<evidence type="ECO:0000256" key="3">
    <source>
        <dbReference type="ARBA" id="ARBA00023180"/>
    </source>
</evidence>
<dbReference type="CDD" id="cd05819">
    <property type="entry name" value="NHL"/>
    <property type="match status" value="1"/>
</dbReference>
<protein>
    <submittedName>
        <fullName evidence="5">Uncharacterized protein</fullName>
    </submittedName>
</protein>
<dbReference type="Gene3D" id="2.120.10.30">
    <property type="entry name" value="TolB, C-terminal domain"/>
    <property type="match status" value="2"/>
</dbReference>
<gene>
    <name evidence="5" type="ORF">OXD698_LOCUS23064</name>
</gene>